<dbReference type="OrthoDB" id="3699454at2"/>
<dbReference type="AlphaFoldDB" id="A0A4R5B199"/>
<dbReference type="InterPro" id="IPR027805">
    <property type="entry name" value="Transposase_HTH_dom"/>
</dbReference>
<dbReference type="RefSeq" id="WP_132199954.1">
    <property type="nucleotide sequence ID" value="NZ_SMKY01000128.1"/>
</dbReference>
<proteinExistence type="predicted"/>
<sequence>MLFYRSSLPLSRQTLQYVTGVVGRHRKQSGSKGRALPAGMQALMTLAYLKNGETFAQLGGGFGVGTSTAWLPNGFVKPLRACSRCCRGVAFGGWRAGR</sequence>
<dbReference type="Pfam" id="PF13613">
    <property type="entry name" value="HTH_Tnp_4"/>
    <property type="match status" value="1"/>
</dbReference>
<dbReference type="EMBL" id="SMKY01000128">
    <property type="protein sequence ID" value="TDD77926.1"/>
    <property type="molecule type" value="Genomic_DNA"/>
</dbReference>
<dbReference type="Proteomes" id="UP000295578">
    <property type="component" value="Unassembled WGS sequence"/>
</dbReference>
<keyword evidence="3" id="KW-1185">Reference proteome</keyword>
<evidence type="ECO:0000313" key="2">
    <source>
        <dbReference type="EMBL" id="TDD77926.1"/>
    </source>
</evidence>
<evidence type="ECO:0000313" key="3">
    <source>
        <dbReference type="Proteomes" id="UP000295578"/>
    </source>
</evidence>
<accession>A0A4R5B199</accession>
<organism evidence="2 3">
    <name type="scientific">Actinomadura darangshiensis</name>
    <dbReference type="NCBI Taxonomy" id="705336"/>
    <lineage>
        <taxon>Bacteria</taxon>
        <taxon>Bacillati</taxon>
        <taxon>Actinomycetota</taxon>
        <taxon>Actinomycetes</taxon>
        <taxon>Streptosporangiales</taxon>
        <taxon>Thermomonosporaceae</taxon>
        <taxon>Actinomadura</taxon>
    </lineage>
</organism>
<protein>
    <submittedName>
        <fullName evidence="2">Transposase family protein</fullName>
    </submittedName>
</protein>
<evidence type="ECO:0000259" key="1">
    <source>
        <dbReference type="Pfam" id="PF13613"/>
    </source>
</evidence>
<gene>
    <name evidence="2" type="ORF">E1293_25335</name>
</gene>
<name>A0A4R5B199_9ACTN</name>
<reference evidence="2 3" key="1">
    <citation type="submission" date="2019-03" db="EMBL/GenBank/DDBJ databases">
        <title>Draft genome sequences of novel Actinobacteria.</title>
        <authorList>
            <person name="Sahin N."/>
            <person name="Ay H."/>
            <person name="Saygin H."/>
        </authorList>
    </citation>
    <scope>NUCLEOTIDE SEQUENCE [LARGE SCALE GENOMIC DNA]</scope>
    <source>
        <strain evidence="2 3">DSM 45941</strain>
    </source>
</reference>
<comment type="caution">
    <text evidence="2">The sequence shown here is derived from an EMBL/GenBank/DDBJ whole genome shotgun (WGS) entry which is preliminary data.</text>
</comment>
<feature type="domain" description="Transposase Helix-turn-helix" evidence="1">
    <location>
        <begin position="35"/>
        <end position="70"/>
    </location>
</feature>